<keyword evidence="3" id="KW-1185">Reference proteome</keyword>
<organism evidence="2 3">
    <name type="scientific">Micromonospora krabiensis</name>
    <dbReference type="NCBI Taxonomy" id="307121"/>
    <lineage>
        <taxon>Bacteria</taxon>
        <taxon>Bacillati</taxon>
        <taxon>Actinomycetota</taxon>
        <taxon>Actinomycetes</taxon>
        <taxon>Micromonosporales</taxon>
        <taxon>Micromonosporaceae</taxon>
        <taxon>Micromonospora</taxon>
    </lineage>
</organism>
<dbReference type="STRING" id="307121.GA0070620_6098"/>
<dbReference type="PATRIC" id="fig|307121.4.peg.6212"/>
<evidence type="ECO:0000256" key="1">
    <source>
        <dbReference type="SAM" id="MobiDB-lite"/>
    </source>
</evidence>
<evidence type="ECO:0008006" key="4">
    <source>
        <dbReference type="Google" id="ProtNLM"/>
    </source>
</evidence>
<feature type="region of interest" description="Disordered" evidence="1">
    <location>
        <begin position="466"/>
        <end position="500"/>
    </location>
</feature>
<dbReference type="RefSeq" id="WP_197677486.1">
    <property type="nucleotide sequence ID" value="NZ_JBHRWG010000002.1"/>
</dbReference>
<dbReference type="SUPFAM" id="SSF47413">
    <property type="entry name" value="lambda repressor-like DNA-binding domains"/>
    <property type="match status" value="1"/>
</dbReference>
<proteinExistence type="predicted"/>
<dbReference type="InterPro" id="IPR010982">
    <property type="entry name" value="Lambda_DNA-bd_dom_sf"/>
</dbReference>
<dbReference type="EMBL" id="LT598496">
    <property type="protein sequence ID" value="SBV30501.1"/>
    <property type="molecule type" value="Genomic_DNA"/>
</dbReference>
<reference evidence="3" key="1">
    <citation type="submission" date="2016-06" db="EMBL/GenBank/DDBJ databases">
        <authorList>
            <person name="Varghese N."/>
        </authorList>
    </citation>
    <scope>NUCLEOTIDE SEQUENCE [LARGE SCALE GENOMIC DNA]</scope>
    <source>
        <strain evidence="3">DSM 45344</strain>
    </source>
</reference>
<dbReference type="GO" id="GO:0003677">
    <property type="term" value="F:DNA binding"/>
    <property type="evidence" value="ECO:0007669"/>
    <property type="project" value="InterPro"/>
</dbReference>
<evidence type="ECO:0000313" key="3">
    <source>
        <dbReference type="Proteomes" id="UP000199393"/>
    </source>
</evidence>
<sequence length="500" mass="51755">MTPTPPPGPPQLLGPLLTQLRLARGWSQQRTAAELCAAAGVPTLSRHEISRWERQVRVPGDFWLRWLAVVLATPVELLTGAAARSRSPAPPALRPTGGGRSRAALLALAQRWLADPRAPLLVAPPGRVTGLAPAGPPTPPASDPAPSGGTTRGGCLPTDDEPAPGVRDDPPRPPGPVDAADLAALRRLDDLAGGADLAPLGADRLRRLARSLPRSGPADRRRLLPLLAESAQLAGWLATDAGDLTGGLDAYRLGLRAAAATGDPALAGHVLGSASHLLAGAGDPRGALLLARTAYAGSRRWASPGLRALLLHRVALAAALGGRPDAAGQALGAAERAVGEPDPDREPSWLYWLDGAELTAMTGRALVALGRPRRAEGLLDATRGPGRPRRAAVYGAWLARAYLQLGEVEQACDVADGALLDAVRAGSPRAVAQLADVRRRLATHRRTPAVRRHTALVAAARPYLPRPSAATVPGRGPPGRGPQPVLAGIRGPTRPASVHA</sequence>
<evidence type="ECO:0000313" key="2">
    <source>
        <dbReference type="EMBL" id="SBV30501.1"/>
    </source>
</evidence>
<dbReference type="InterPro" id="IPR001387">
    <property type="entry name" value="Cro/C1-type_HTH"/>
</dbReference>
<feature type="region of interest" description="Disordered" evidence="1">
    <location>
        <begin position="124"/>
        <end position="179"/>
    </location>
</feature>
<feature type="compositionally biased region" description="Pro residues" evidence="1">
    <location>
        <begin position="134"/>
        <end position="143"/>
    </location>
</feature>
<dbReference type="Gene3D" id="1.10.260.40">
    <property type="entry name" value="lambda repressor-like DNA-binding domains"/>
    <property type="match status" value="1"/>
</dbReference>
<dbReference type="AlphaFoldDB" id="A0A1C3ND71"/>
<accession>A0A1C3ND71</accession>
<dbReference type="Proteomes" id="UP000199393">
    <property type="component" value="Chromosome I"/>
</dbReference>
<dbReference type="CDD" id="cd00093">
    <property type="entry name" value="HTH_XRE"/>
    <property type="match status" value="1"/>
</dbReference>
<gene>
    <name evidence="2" type="ORF">GA0070620_6098</name>
</gene>
<name>A0A1C3ND71_9ACTN</name>
<protein>
    <recommendedName>
        <fullName evidence="4">Helix-turn-helix domain-containing protein</fullName>
    </recommendedName>
</protein>